<keyword evidence="1" id="KW-0812">Transmembrane</keyword>
<dbReference type="OrthoDB" id="9796461at2"/>
<sequence length="358" mass="39744">MKPHYPILDGLRGVAAVLVVIFHVLEVHFPNYAQHPIHHGYLAVDFFFLLSGFVVGYAYDDRWGRMTPWEFLKIRVVRLHPLILLSVLLGGLCFWLDPYAPAGAQGISALKLLGVMLITFTLLPAPDVRGWDETHALNGPLWSLLQEYVANILYAVVGRRLPQRGLWLLVVLSGVALAWVAIDQGNIATGWAHKTLWIAPIRMLYPFFAGLLLFRAGRLVRLPYAFPLCSLALAVLFCLPYFPLNGLYEAACIVLAFPLIVAAGAGGQVSGTWARGCKFLGAISYPIYVTHYPFINLYTDWVIQKKPTPGQALPVALGLFGFILLLAYASLKLYDEPVRAWLKRKVLGKAPQPVLSSK</sequence>
<dbReference type="PANTHER" id="PTHR23028">
    <property type="entry name" value="ACETYLTRANSFERASE"/>
    <property type="match status" value="1"/>
</dbReference>
<gene>
    <name evidence="3" type="ORF">SAMN06265337_3141</name>
</gene>
<evidence type="ECO:0000313" key="3">
    <source>
        <dbReference type="EMBL" id="SNC75959.1"/>
    </source>
</evidence>
<keyword evidence="3" id="KW-0012">Acyltransferase</keyword>
<feature type="transmembrane region" description="Helical" evidence="1">
    <location>
        <begin position="41"/>
        <end position="59"/>
    </location>
</feature>
<keyword evidence="3" id="KW-0808">Transferase</keyword>
<feature type="transmembrane region" description="Helical" evidence="1">
    <location>
        <begin position="279"/>
        <end position="295"/>
    </location>
</feature>
<dbReference type="PANTHER" id="PTHR23028:SF134">
    <property type="entry name" value="PUTATIVE (AFU_ORTHOLOGUE AFUA_4G08520)-RELATED"/>
    <property type="match status" value="1"/>
</dbReference>
<accession>A0A212UCJ6</accession>
<feature type="transmembrane region" description="Helical" evidence="1">
    <location>
        <begin position="248"/>
        <end position="267"/>
    </location>
</feature>
<evidence type="ECO:0000256" key="1">
    <source>
        <dbReference type="SAM" id="Phobius"/>
    </source>
</evidence>
<dbReference type="InterPro" id="IPR050879">
    <property type="entry name" value="Acyltransferase_3"/>
</dbReference>
<dbReference type="GO" id="GO:0016747">
    <property type="term" value="F:acyltransferase activity, transferring groups other than amino-acyl groups"/>
    <property type="evidence" value="ECO:0007669"/>
    <property type="project" value="InterPro"/>
</dbReference>
<feature type="transmembrane region" description="Helical" evidence="1">
    <location>
        <begin position="221"/>
        <end position="242"/>
    </location>
</feature>
<dbReference type="EMBL" id="FYEW01000002">
    <property type="protein sequence ID" value="SNC75959.1"/>
    <property type="molecule type" value="Genomic_DNA"/>
</dbReference>
<keyword evidence="4" id="KW-1185">Reference proteome</keyword>
<feature type="transmembrane region" description="Helical" evidence="1">
    <location>
        <begin position="108"/>
        <end position="125"/>
    </location>
</feature>
<evidence type="ECO:0000313" key="4">
    <source>
        <dbReference type="Proteomes" id="UP000198131"/>
    </source>
</evidence>
<feature type="transmembrane region" description="Helical" evidence="1">
    <location>
        <begin position="315"/>
        <end position="334"/>
    </location>
</feature>
<dbReference type="Proteomes" id="UP000198131">
    <property type="component" value="Unassembled WGS sequence"/>
</dbReference>
<keyword evidence="1" id="KW-1133">Transmembrane helix</keyword>
<proteinExistence type="predicted"/>
<feature type="transmembrane region" description="Helical" evidence="1">
    <location>
        <begin position="164"/>
        <end position="182"/>
    </location>
</feature>
<dbReference type="GO" id="GO:0016787">
    <property type="term" value="F:hydrolase activity"/>
    <property type="evidence" value="ECO:0007669"/>
    <property type="project" value="UniProtKB-KW"/>
</dbReference>
<reference evidence="4" key="1">
    <citation type="submission" date="2017-06" db="EMBL/GenBank/DDBJ databases">
        <authorList>
            <person name="Varghese N."/>
            <person name="Submissions S."/>
        </authorList>
    </citation>
    <scope>NUCLEOTIDE SEQUENCE [LARGE SCALE GENOMIC DNA]</scope>
    <source>
        <strain evidence="4">DSM 11116</strain>
    </source>
</reference>
<keyword evidence="3" id="KW-0378">Hydrolase</keyword>
<organism evidence="3 4">
    <name type="scientific">Hymenobacter gelipurpurascens</name>
    <dbReference type="NCBI Taxonomy" id="89968"/>
    <lineage>
        <taxon>Bacteria</taxon>
        <taxon>Pseudomonadati</taxon>
        <taxon>Bacteroidota</taxon>
        <taxon>Cytophagia</taxon>
        <taxon>Cytophagales</taxon>
        <taxon>Hymenobacteraceae</taxon>
        <taxon>Hymenobacter</taxon>
    </lineage>
</organism>
<feature type="transmembrane region" description="Helical" evidence="1">
    <location>
        <begin position="79"/>
        <end position="96"/>
    </location>
</feature>
<dbReference type="AlphaFoldDB" id="A0A212UCJ6"/>
<feature type="transmembrane region" description="Helical" evidence="1">
    <location>
        <begin position="137"/>
        <end position="157"/>
    </location>
</feature>
<dbReference type="Pfam" id="PF01757">
    <property type="entry name" value="Acyl_transf_3"/>
    <property type="match status" value="1"/>
</dbReference>
<name>A0A212UCJ6_9BACT</name>
<protein>
    <submittedName>
        <fullName evidence="3">Peptidoglycan/LPS O-acetylase OafA/YrhL, contains acyltransferase and SGNH-hydrolase domains</fullName>
    </submittedName>
</protein>
<evidence type="ECO:0000259" key="2">
    <source>
        <dbReference type="Pfam" id="PF01757"/>
    </source>
</evidence>
<feature type="domain" description="Acyltransferase 3" evidence="2">
    <location>
        <begin position="8"/>
        <end position="328"/>
    </location>
</feature>
<dbReference type="InterPro" id="IPR002656">
    <property type="entry name" value="Acyl_transf_3_dom"/>
</dbReference>
<keyword evidence="1" id="KW-0472">Membrane</keyword>
<dbReference type="RefSeq" id="WP_088845100.1">
    <property type="nucleotide sequence ID" value="NZ_FYEW01000002.1"/>
</dbReference>
<feature type="transmembrane region" description="Helical" evidence="1">
    <location>
        <begin position="12"/>
        <end position="29"/>
    </location>
</feature>
<feature type="transmembrane region" description="Helical" evidence="1">
    <location>
        <begin position="194"/>
        <end position="214"/>
    </location>
</feature>